<dbReference type="BioCyc" id="MTUB1310114:G13A2-565-MONOMER"/>
<feature type="region of interest" description="Disordered" evidence="1">
    <location>
        <begin position="1"/>
        <end position="36"/>
    </location>
</feature>
<accession>R4M301</accession>
<name>R4M301_MYCTX</name>
<dbReference type="AlphaFoldDB" id="R4M301"/>
<sequence>MPTQQQTVAPQTVAPAPQPPSGGRNGSGGGDLFGGF</sequence>
<feature type="compositionally biased region" description="Gly residues" evidence="1">
    <location>
        <begin position="23"/>
        <end position="36"/>
    </location>
</feature>
<organism evidence="2 3">
    <name type="scientific">Mycobacterium tuberculosis CAS/NITR204</name>
    <dbReference type="NCBI Taxonomy" id="1310114"/>
    <lineage>
        <taxon>Bacteria</taxon>
        <taxon>Bacillati</taxon>
        <taxon>Actinomycetota</taxon>
        <taxon>Actinomycetes</taxon>
        <taxon>Mycobacteriales</taxon>
        <taxon>Mycobacteriaceae</taxon>
        <taxon>Mycobacterium</taxon>
        <taxon>Mycobacterium tuberculosis complex</taxon>
    </lineage>
</organism>
<dbReference type="KEGG" id="mtuc:J113_03860"/>
<evidence type="ECO:0000256" key="1">
    <source>
        <dbReference type="SAM" id="MobiDB-lite"/>
    </source>
</evidence>
<evidence type="ECO:0000313" key="2">
    <source>
        <dbReference type="EMBL" id="AGL26019.1"/>
    </source>
</evidence>
<dbReference type="Proteomes" id="UP000013548">
    <property type="component" value="Chromosome"/>
</dbReference>
<feature type="compositionally biased region" description="Low complexity" evidence="1">
    <location>
        <begin position="1"/>
        <end position="15"/>
    </location>
</feature>
<dbReference type="HOGENOM" id="CLU_3357218_0_0_11"/>
<reference evidence="2 3" key="1">
    <citation type="journal article" date="2013" name="Genome Announc.">
        <title>Whole-Genome Sequences of Four Clinical Isolates of Mycobacterium tuberculosis from Tamil Nadu, South India.</title>
        <authorList>
            <person name="Narayanan S."/>
            <person name="Deshpande U."/>
        </authorList>
    </citation>
    <scope>NUCLEOTIDE SEQUENCE [LARGE SCALE GENOMIC DNA]</scope>
    <source>
        <strain evidence="2 3">CAS/NITR204</strain>
    </source>
</reference>
<protein>
    <submittedName>
        <fullName evidence="2">Uncharacterized protein</fullName>
    </submittedName>
</protein>
<gene>
    <name evidence="2" type="ORF">J113_03860</name>
</gene>
<proteinExistence type="predicted"/>
<dbReference type="EMBL" id="CP005386">
    <property type="protein sequence ID" value="AGL26019.1"/>
    <property type="molecule type" value="Genomic_DNA"/>
</dbReference>
<evidence type="ECO:0000313" key="3">
    <source>
        <dbReference type="Proteomes" id="UP000013548"/>
    </source>
</evidence>